<dbReference type="AlphaFoldDB" id="A0A7R9WFF6"/>
<evidence type="ECO:0000313" key="2">
    <source>
        <dbReference type="EMBL" id="CAD8323136.1"/>
    </source>
</evidence>
<sequence length="163" mass="18159">MKNSSMSFSLAKMFRLATLALLVALPRSANADRKCVALDIDFLARNADIERSFKVVEDTFANCGVGGTLEFSVGGIRKLRGDDHSHRRLQGCILCDPPPCEPGYVECGWWRCCKDTRRLDLEEFTTMMEDERDLEELTAAKVFGSTKANCLEKKLGTVTATEI</sequence>
<gene>
    <name evidence="2" type="ORF">TDUB1175_LOCUS21554</name>
</gene>
<proteinExistence type="predicted"/>
<protein>
    <submittedName>
        <fullName evidence="2">Uncharacterized protein</fullName>
    </submittedName>
</protein>
<evidence type="ECO:0000256" key="1">
    <source>
        <dbReference type="SAM" id="SignalP"/>
    </source>
</evidence>
<accession>A0A7R9WFF6</accession>
<feature type="chain" id="PRO_5031376451" evidence="1">
    <location>
        <begin position="32"/>
        <end position="163"/>
    </location>
</feature>
<feature type="signal peptide" evidence="1">
    <location>
        <begin position="1"/>
        <end position="31"/>
    </location>
</feature>
<reference evidence="2" key="1">
    <citation type="submission" date="2021-01" db="EMBL/GenBank/DDBJ databases">
        <authorList>
            <person name="Corre E."/>
            <person name="Pelletier E."/>
            <person name="Niang G."/>
            <person name="Scheremetjew M."/>
            <person name="Finn R."/>
            <person name="Kale V."/>
            <person name="Holt S."/>
            <person name="Cochrane G."/>
            <person name="Meng A."/>
            <person name="Brown T."/>
            <person name="Cohen L."/>
        </authorList>
    </citation>
    <scope>NUCLEOTIDE SEQUENCE</scope>
    <source>
        <strain evidence="2">CCMP147</strain>
    </source>
</reference>
<keyword evidence="1" id="KW-0732">Signal</keyword>
<organism evidence="2">
    <name type="scientific">Pseudictyota dubia</name>
    <dbReference type="NCBI Taxonomy" id="2749911"/>
    <lineage>
        <taxon>Eukaryota</taxon>
        <taxon>Sar</taxon>
        <taxon>Stramenopiles</taxon>
        <taxon>Ochrophyta</taxon>
        <taxon>Bacillariophyta</taxon>
        <taxon>Mediophyceae</taxon>
        <taxon>Biddulphiophycidae</taxon>
        <taxon>Eupodiscales</taxon>
        <taxon>Odontellaceae</taxon>
        <taxon>Pseudictyota</taxon>
    </lineage>
</organism>
<name>A0A7R9WFF6_9STRA</name>
<dbReference type="EMBL" id="HBED01042833">
    <property type="protein sequence ID" value="CAD8323136.1"/>
    <property type="molecule type" value="Transcribed_RNA"/>
</dbReference>